<dbReference type="PANTHER" id="PTHR43546">
    <property type="entry name" value="UPF0173 METAL-DEPENDENT HYDROLASE MJ1163-RELATED"/>
    <property type="match status" value="1"/>
</dbReference>
<protein>
    <submittedName>
        <fullName evidence="2">L-ascorbate metabolism protein UlaG, beta-lactamase superfamily</fullName>
    </submittedName>
</protein>
<dbReference type="InterPro" id="IPR001279">
    <property type="entry name" value="Metallo-B-lactamas"/>
</dbReference>
<dbReference type="Pfam" id="PF12706">
    <property type="entry name" value="Lactamase_B_2"/>
    <property type="match status" value="1"/>
</dbReference>
<sequence>MIRIRWLGHSTVVIDLDGARLLTDPLLRNHVGLLRRVTPPPGRADWADTDAILLSHLHLDHADVASLRQLPTTPIFASAAVAGWLSERGLRTTATSAQWQSVSDSTSAQIRLVPAEHHARPLPGRPCDANGFLLRAASGRVWFAGDTAAYPEMADLPDWAGGRIDVALLPIHGWGPRLSAGHLDAAGAAEVCAVVRPRFVVPIHYGTLHPFGLNLRRLDWMHSPAETFAQTLAMIAPDTTLIELAAMGPTWQMPTA</sequence>
<dbReference type="Gene3D" id="3.60.15.10">
    <property type="entry name" value="Ribonuclease Z/Hydroxyacylglutathione hydrolase-like"/>
    <property type="match status" value="1"/>
</dbReference>
<accession>A0A2Y8ZPA1</accession>
<dbReference type="InterPro" id="IPR036866">
    <property type="entry name" value="RibonucZ/Hydroxyglut_hydro"/>
</dbReference>
<reference evidence="3" key="1">
    <citation type="submission" date="2016-10" db="EMBL/GenBank/DDBJ databases">
        <authorList>
            <person name="Varghese N."/>
            <person name="Submissions S."/>
        </authorList>
    </citation>
    <scope>NUCLEOTIDE SEQUENCE [LARGE SCALE GENOMIC DNA]</scope>
    <source>
        <strain evidence="3">DSM 22951</strain>
    </source>
</reference>
<evidence type="ECO:0000259" key="1">
    <source>
        <dbReference type="SMART" id="SM00849"/>
    </source>
</evidence>
<evidence type="ECO:0000313" key="2">
    <source>
        <dbReference type="EMBL" id="SSA33755.1"/>
    </source>
</evidence>
<dbReference type="Proteomes" id="UP000250028">
    <property type="component" value="Unassembled WGS sequence"/>
</dbReference>
<gene>
    <name evidence="2" type="ORF">SAMN04489750_1047</name>
</gene>
<feature type="domain" description="Metallo-beta-lactamase" evidence="1">
    <location>
        <begin position="8"/>
        <end position="204"/>
    </location>
</feature>
<dbReference type="SUPFAM" id="SSF56281">
    <property type="entry name" value="Metallo-hydrolase/oxidoreductase"/>
    <property type="match status" value="1"/>
</dbReference>
<name>A0A2Y8ZPA1_9MICO</name>
<dbReference type="AlphaFoldDB" id="A0A2Y8ZPA1"/>
<dbReference type="SMART" id="SM00849">
    <property type="entry name" value="Lactamase_B"/>
    <property type="match status" value="1"/>
</dbReference>
<dbReference type="InterPro" id="IPR050114">
    <property type="entry name" value="UPF0173_UPF0282_UlaG_hydrolase"/>
</dbReference>
<dbReference type="RefSeq" id="WP_245934002.1">
    <property type="nucleotide sequence ID" value="NZ_QGDN01000001.1"/>
</dbReference>
<dbReference type="EMBL" id="UESZ01000001">
    <property type="protein sequence ID" value="SSA33755.1"/>
    <property type="molecule type" value="Genomic_DNA"/>
</dbReference>
<proteinExistence type="predicted"/>
<keyword evidence="3" id="KW-1185">Reference proteome</keyword>
<organism evidence="2 3">
    <name type="scientific">Branchiibius hedensis</name>
    <dbReference type="NCBI Taxonomy" id="672460"/>
    <lineage>
        <taxon>Bacteria</taxon>
        <taxon>Bacillati</taxon>
        <taxon>Actinomycetota</taxon>
        <taxon>Actinomycetes</taxon>
        <taxon>Micrococcales</taxon>
        <taxon>Dermacoccaceae</taxon>
        <taxon>Branchiibius</taxon>
    </lineage>
</organism>
<evidence type="ECO:0000313" key="3">
    <source>
        <dbReference type="Proteomes" id="UP000250028"/>
    </source>
</evidence>